<dbReference type="GeneTree" id="ENSGT00940000163520"/>
<evidence type="ECO:0000259" key="4">
    <source>
        <dbReference type="PROSITE" id="PS50871"/>
    </source>
</evidence>
<dbReference type="Gene3D" id="2.60.120.40">
    <property type="match status" value="1"/>
</dbReference>
<dbReference type="InterPro" id="IPR001073">
    <property type="entry name" value="C1q_dom"/>
</dbReference>
<dbReference type="Pfam" id="PF00386">
    <property type="entry name" value="C1q"/>
    <property type="match status" value="1"/>
</dbReference>
<dbReference type="Proteomes" id="UP001501920">
    <property type="component" value="Chromosome 18"/>
</dbReference>
<organism evidence="5 6">
    <name type="scientific">Pygocentrus nattereri</name>
    <name type="common">Red-bellied piranha</name>
    <dbReference type="NCBI Taxonomy" id="42514"/>
    <lineage>
        <taxon>Eukaryota</taxon>
        <taxon>Metazoa</taxon>
        <taxon>Chordata</taxon>
        <taxon>Craniata</taxon>
        <taxon>Vertebrata</taxon>
        <taxon>Euteleostomi</taxon>
        <taxon>Actinopterygii</taxon>
        <taxon>Neopterygii</taxon>
        <taxon>Teleostei</taxon>
        <taxon>Ostariophysi</taxon>
        <taxon>Characiformes</taxon>
        <taxon>Characoidei</taxon>
        <taxon>Pygocentrus</taxon>
    </lineage>
</organism>
<comment type="subcellular location">
    <subcellularLocation>
        <location evidence="1">Secreted</location>
    </subcellularLocation>
</comment>
<dbReference type="PROSITE" id="PS50871">
    <property type="entry name" value="C1Q"/>
    <property type="match status" value="1"/>
</dbReference>
<protein>
    <recommendedName>
        <fullName evidence="4">C1q domain-containing protein</fullName>
    </recommendedName>
</protein>
<reference evidence="5" key="2">
    <citation type="submission" date="2025-08" db="UniProtKB">
        <authorList>
            <consortium name="Ensembl"/>
        </authorList>
    </citation>
    <scope>IDENTIFICATION</scope>
</reference>
<name>A0A3B4D8P5_PYGNA</name>
<dbReference type="PANTHER" id="PTHR22923:SF102">
    <property type="entry name" value="CEREBELLIN 13-RELATED"/>
    <property type="match status" value="1"/>
</dbReference>
<evidence type="ECO:0000313" key="6">
    <source>
        <dbReference type="Proteomes" id="UP001501920"/>
    </source>
</evidence>
<sequence length="192" mass="21789">MKVIQFHKFKKSNEICLKNSDNFILHFVACCSTLFHAVYKVCNVLNWALRLLVNMEKVAFSYASGLNGDFGPHSSNVTLVFHKKITDVGKAFSPITGVFTAPLEGVYYFRFNLLGCSSSHRLAVCLYKNEMKILDVTKHPKGEYTYAIGGVTLLLQKGDHVYIKLREQSQVFDNSDNHCTFSGFLLFSIHYK</sequence>
<keyword evidence="6" id="KW-1185">Reference proteome</keyword>
<reference evidence="5" key="3">
    <citation type="submission" date="2025-09" db="UniProtKB">
        <authorList>
            <consortium name="Ensembl"/>
        </authorList>
    </citation>
    <scope>IDENTIFICATION</scope>
</reference>
<dbReference type="AlphaFoldDB" id="A0A3B4D8P5"/>
<dbReference type="PRINTS" id="PR00007">
    <property type="entry name" value="COMPLEMNTC1Q"/>
</dbReference>
<evidence type="ECO:0000256" key="2">
    <source>
        <dbReference type="ARBA" id="ARBA00022525"/>
    </source>
</evidence>
<dbReference type="InterPro" id="IPR050822">
    <property type="entry name" value="Cerebellin_Synaptic_Org"/>
</dbReference>
<accession>A0A3B4D8P5</accession>
<dbReference type="SUPFAM" id="SSF49842">
    <property type="entry name" value="TNF-like"/>
    <property type="match status" value="1"/>
</dbReference>
<dbReference type="PANTHER" id="PTHR22923">
    <property type="entry name" value="CEREBELLIN-RELATED"/>
    <property type="match status" value="1"/>
</dbReference>
<dbReference type="SMART" id="SM00110">
    <property type="entry name" value="C1Q"/>
    <property type="match status" value="1"/>
</dbReference>
<evidence type="ECO:0000256" key="3">
    <source>
        <dbReference type="ARBA" id="ARBA00022729"/>
    </source>
</evidence>
<dbReference type="STRING" id="42514.ENSPNAP00000019875"/>
<dbReference type="InterPro" id="IPR008983">
    <property type="entry name" value="Tumour_necrosis_fac-like_dom"/>
</dbReference>
<evidence type="ECO:0000313" key="5">
    <source>
        <dbReference type="Ensembl" id="ENSPNAP00000019875.2"/>
    </source>
</evidence>
<keyword evidence="3" id="KW-0732">Signal</keyword>
<feature type="domain" description="C1q" evidence="4">
    <location>
        <begin position="53"/>
        <end position="192"/>
    </location>
</feature>
<evidence type="ECO:0000256" key="1">
    <source>
        <dbReference type="ARBA" id="ARBA00004613"/>
    </source>
</evidence>
<dbReference type="GO" id="GO:0005576">
    <property type="term" value="C:extracellular region"/>
    <property type="evidence" value="ECO:0007669"/>
    <property type="project" value="UniProtKB-SubCell"/>
</dbReference>
<reference evidence="5 6" key="1">
    <citation type="submission" date="2020-10" db="EMBL/GenBank/DDBJ databases">
        <title>Pygocentrus nattereri (red-bellied piranha) genome, fPygNat1, primary haplotype.</title>
        <authorList>
            <person name="Myers G."/>
            <person name="Meyer A."/>
            <person name="Karagic N."/>
            <person name="Pippel M."/>
            <person name="Winkler S."/>
            <person name="Tracey A."/>
            <person name="Wood J."/>
            <person name="Formenti G."/>
            <person name="Howe K."/>
            <person name="Fedrigo O."/>
            <person name="Jarvis E.D."/>
        </authorList>
    </citation>
    <scope>NUCLEOTIDE SEQUENCE [LARGE SCALE GENOMIC DNA]</scope>
</reference>
<keyword evidence="2" id="KW-0964">Secreted</keyword>
<proteinExistence type="predicted"/>
<dbReference type="Ensembl" id="ENSPNAT00000030040.2">
    <property type="protein sequence ID" value="ENSPNAP00000019875.2"/>
    <property type="gene ID" value="ENSPNAG00000026601.2"/>
</dbReference>
<dbReference type="OMA" id="HGNDNAV"/>